<evidence type="ECO:0000313" key="2">
    <source>
        <dbReference type="EMBL" id="MFC6333907.1"/>
    </source>
</evidence>
<feature type="transmembrane region" description="Helical" evidence="1">
    <location>
        <begin position="446"/>
        <end position="470"/>
    </location>
</feature>
<dbReference type="Proteomes" id="UP001596233">
    <property type="component" value="Unassembled WGS sequence"/>
</dbReference>
<proteinExistence type="predicted"/>
<gene>
    <name evidence="2" type="ORF">ACFP56_14865</name>
</gene>
<protein>
    <submittedName>
        <fullName evidence="2">Uncharacterized protein</fullName>
    </submittedName>
</protein>
<comment type="caution">
    <text evidence="2">The sequence shown here is derived from an EMBL/GenBank/DDBJ whole genome shotgun (WGS) entry which is preliminary data.</text>
</comment>
<accession>A0ABW1V565</accession>
<dbReference type="EMBL" id="JBHSTE010000004">
    <property type="protein sequence ID" value="MFC6333907.1"/>
    <property type="molecule type" value="Genomic_DNA"/>
</dbReference>
<keyword evidence="1" id="KW-1133">Transmembrane helix</keyword>
<dbReference type="RefSeq" id="WP_379235843.1">
    <property type="nucleotide sequence ID" value="NZ_JBHSTE010000004.1"/>
</dbReference>
<keyword evidence="3" id="KW-1185">Reference proteome</keyword>
<keyword evidence="1" id="KW-0472">Membrane</keyword>
<evidence type="ECO:0000313" key="3">
    <source>
        <dbReference type="Proteomes" id="UP001596233"/>
    </source>
</evidence>
<reference evidence="3" key="1">
    <citation type="journal article" date="2019" name="Int. J. Syst. Evol. Microbiol.">
        <title>The Global Catalogue of Microorganisms (GCM) 10K type strain sequencing project: providing services to taxonomists for standard genome sequencing and annotation.</title>
        <authorList>
            <consortium name="The Broad Institute Genomics Platform"/>
            <consortium name="The Broad Institute Genome Sequencing Center for Infectious Disease"/>
            <person name="Wu L."/>
            <person name="Ma J."/>
        </authorList>
    </citation>
    <scope>NUCLEOTIDE SEQUENCE [LARGE SCALE GENOMIC DNA]</scope>
    <source>
        <strain evidence="3">PCU 280</strain>
    </source>
</reference>
<evidence type="ECO:0000256" key="1">
    <source>
        <dbReference type="SAM" id="Phobius"/>
    </source>
</evidence>
<sequence length="478" mass="53649">MKKVHLVCSPELILLITKTLESEGFVVSGHHQTIHKFINGFRSKEVDPSAIIVMQGGAGLTVPINSEELLGLMVLIRKHLKRTRLIVQLDELLQEDTEFIRSMVNMGIHDLQFTQNFYSDEIINWLKKKKSTRDFYDVLGKQKPSLQGLFSKKGEIKNNEVSDTSPPPQAVEVKSLSKASISKNQTTQTVKKQTQVSTKSTVKPQQRSIQARSLVSEEIVELDEVIEESPMISTNQSSVGGHIPLIIGISGVGGDEDVGAAAFLIAAGLAELGWKPLVCGDDRAEISSLEDMVFSGEKEDASSKMFEYEGVTFIRRGYTWDISELMTSGFSHIILWLDIQQIRKETNGIELWWNTQIPILVANGAMWKYELLKEKLETLTDYERKRCKLLLENGHQEVKKKLKNDFPEIYTSLIPNHHDPLYPDKSAVDWVMNLLTVEKKLLRKPVILWGIAGVIVFIALILFAIGIATVPDSSITLP</sequence>
<organism evidence="2 3">
    <name type="scientific">Paenibacillus septentrionalis</name>
    <dbReference type="NCBI Taxonomy" id="429342"/>
    <lineage>
        <taxon>Bacteria</taxon>
        <taxon>Bacillati</taxon>
        <taxon>Bacillota</taxon>
        <taxon>Bacilli</taxon>
        <taxon>Bacillales</taxon>
        <taxon>Paenibacillaceae</taxon>
        <taxon>Paenibacillus</taxon>
    </lineage>
</organism>
<name>A0ABW1V565_9BACL</name>
<keyword evidence="1" id="KW-0812">Transmembrane</keyword>